<dbReference type="PANTHER" id="PTHR30336:SF4">
    <property type="entry name" value="ENVELOPE BIOGENESIS FACTOR ELYC"/>
    <property type="match status" value="1"/>
</dbReference>
<evidence type="ECO:0000259" key="2">
    <source>
        <dbReference type="Pfam" id="PF02698"/>
    </source>
</evidence>
<protein>
    <recommendedName>
        <fullName evidence="2">DUF218 domain-containing protein</fullName>
    </recommendedName>
</protein>
<feature type="transmembrane region" description="Helical" evidence="1">
    <location>
        <begin position="7"/>
        <end position="32"/>
    </location>
</feature>
<dbReference type="GO" id="GO:0005886">
    <property type="term" value="C:plasma membrane"/>
    <property type="evidence" value="ECO:0007669"/>
    <property type="project" value="TreeGrafter"/>
</dbReference>
<dbReference type="AlphaFoldDB" id="A0A0S1SEX4"/>
<accession>A0A0S1SW87</accession>
<dbReference type="InterPro" id="IPR014729">
    <property type="entry name" value="Rossmann-like_a/b/a_fold"/>
</dbReference>
<reference evidence="3 4" key="2">
    <citation type="journal article" date="2016" name="PeerJ">
        <title>Analysis of five complete genome sequences for members of the class Peribacteria in the recently recognized Peregrinibacteria bacterial phylum.</title>
        <authorList>
            <person name="Anantharaman K."/>
            <person name="Brown C.T."/>
            <person name="Burstein D."/>
            <person name="Castelle C.J."/>
            <person name="Probst A.J."/>
            <person name="Thomas B.C."/>
            <person name="Williams K.H."/>
            <person name="Banfield J.F."/>
        </authorList>
    </citation>
    <scope>NUCLEOTIDE SEQUENCE [LARGE SCALE GENOMIC DNA]</scope>
    <source>
        <strain evidence="3">RIFOXYD1_FULL_PER-ii_59_16</strain>
    </source>
</reference>
<dbReference type="Pfam" id="PF02698">
    <property type="entry name" value="DUF218"/>
    <property type="match status" value="1"/>
</dbReference>
<dbReference type="GO" id="GO:0043164">
    <property type="term" value="P:Gram-negative-bacterium-type cell wall biogenesis"/>
    <property type="evidence" value="ECO:0007669"/>
    <property type="project" value="TreeGrafter"/>
</dbReference>
<dbReference type="PANTHER" id="PTHR30336">
    <property type="entry name" value="INNER MEMBRANE PROTEIN, PROBABLE PERMEASE"/>
    <property type="match status" value="1"/>
</dbReference>
<keyword evidence="1" id="KW-0472">Membrane</keyword>
<keyword evidence="1" id="KW-1133">Transmembrane helix</keyword>
<dbReference type="CDD" id="cd06259">
    <property type="entry name" value="YdcF-like"/>
    <property type="match status" value="1"/>
</dbReference>
<name>A0A0S1SEX4_9BACT</name>
<dbReference type="InterPro" id="IPR003848">
    <property type="entry name" value="DUF218"/>
</dbReference>
<accession>A0A0S1SEX4</accession>
<dbReference type="Proteomes" id="UP000069135">
    <property type="component" value="Chromosome"/>
</dbReference>
<dbReference type="EMBL" id="CP013065">
    <property type="protein sequence ID" value="ALM13160.1"/>
    <property type="molecule type" value="Genomic_DNA"/>
</dbReference>
<evidence type="ECO:0000313" key="4">
    <source>
        <dbReference type="Proteomes" id="UP000069135"/>
    </source>
</evidence>
<accession>A0A0S1SRT2</accession>
<dbReference type="Gene3D" id="3.40.50.620">
    <property type="entry name" value="HUPs"/>
    <property type="match status" value="1"/>
</dbReference>
<evidence type="ECO:0000313" key="3">
    <source>
        <dbReference type="EMBL" id="ALM13160.1"/>
    </source>
</evidence>
<proteinExistence type="predicted"/>
<gene>
    <name evidence="3" type="ORF">PeribacterD1_0469</name>
</gene>
<accession>A0A0S1SKK3</accession>
<sequence>MRKIFRILLWLIMASVSAILLIVIFLTAFVFLQFDGSFDPESLKEGRGVVCGLVFGAAVHRSSLPGPGITRRVATAARLYDEGVLQHIILSGGKGEDGMASEAEVMRDVALKKGIAAGDITLEEESRSTWENLLNSRPLAAGCTSVIGISDRYHLARIGYLASRQGFPDIRTLPSDIEPSWPFELKSVGREVVALLYYMIITHLFPLDEIAQHGIPDEFEPDVLGFMITKSDHLVCQLIIQDKMHYLE</sequence>
<keyword evidence="1" id="KW-0812">Transmembrane</keyword>
<dbReference type="KEGG" id="prf:PeribacterA2_0469"/>
<dbReference type="GO" id="GO:0000270">
    <property type="term" value="P:peptidoglycan metabolic process"/>
    <property type="evidence" value="ECO:0007669"/>
    <property type="project" value="TreeGrafter"/>
</dbReference>
<organism evidence="3 4">
    <name type="scientific">Candidatus Peribacter riflensis</name>
    <dbReference type="NCBI Taxonomy" id="1735162"/>
    <lineage>
        <taxon>Bacteria</taxon>
        <taxon>Candidatus Peregrinibacteriota</taxon>
        <taxon>Candidatus Peribacteria</taxon>
        <taxon>Candidatus Peribacterales</taxon>
        <taxon>Candidatus Peribacteraceae</taxon>
        <taxon>Candidatus Peribacter</taxon>
    </lineage>
</organism>
<accession>A0A0S1SMY8</accession>
<dbReference type="STRING" id="1735162.PeribacterB2_0468"/>
<reference evidence="4" key="1">
    <citation type="submission" date="2015-10" db="EMBL/GenBank/DDBJ databases">
        <title>Analysis of five complete genome sequences for members of the class Peribacteria in the recently recognized Peregrinibacteria bacterial phylum.</title>
        <authorList>
            <person name="Anantharaman K."/>
            <person name="Brown C.T."/>
            <person name="Burstein D."/>
            <person name="Castelle C.J."/>
            <person name="Probst A.J."/>
            <person name="Thomas B.C."/>
            <person name="Williams K.H."/>
            <person name="Banfield J.F."/>
        </authorList>
    </citation>
    <scope>NUCLEOTIDE SEQUENCE [LARGE SCALE GENOMIC DNA]</scope>
</reference>
<evidence type="ECO:0000256" key="1">
    <source>
        <dbReference type="SAM" id="Phobius"/>
    </source>
</evidence>
<dbReference type="InterPro" id="IPR051599">
    <property type="entry name" value="Cell_Envelope_Assoc"/>
</dbReference>
<feature type="domain" description="DUF218" evidence="2">
    <location>
        <begin position="54"/>
        <end position="176"/>
    </location>
</feature>